<dbReference type="InterPro" id="IPR010239">
    <property type="entry name" value="CHP02001"/>
</dbReference>
<dbReference type="EMBL" id="WWCK01000003">
    <property type="protein sequence ID" value="MYM67033.1"/>
    <property type="molecule type" value="Genomic_DNA"/>
</dbReference>
<feature type="chain" id="PRO_5031098078" description="Outer membrane protein beta-barrel domain-containing protein" evidence="1">
    <location>
        <begin position="23"/>
        <end position="232"/>
    </location>
</feature>
<evidence type="ECO:0008006" key="4">
    <source>
        <dbReference type="Google" id="ProtNLM"/>
    </source>
</evidence>
<comment type="caution">
    <text evidence="2">The sequence shown here is derived from an EMBL/GenBank/DDBJ whole genome shotgun (WGS) entry which is preliminary data.</text>
</comment>
<dbReference type="NCBIfam" id="TIGR02001">
    <property type="entry name" value="gcw_chp"/>
    <property type="match status" value="1"/>
</dbReference>
<gene>
    <name evidence="2" type="ORF">GTP45_09355</name>
</gene>
<reference evidence="2 3" key="1">
    <citation type="submission" date="2019-12" db="EMBL/GenBank/DDBJ databases">
        <title>Novel species isolated from a subtropical stream in China.</title>
        <authorList>
            <person name="Lu H."/>
        </authorList>
    </citation>
    <scope>NUCLEOTIDE SEQUENCE [LARGE SCALE GENOMIC DNA]</scope>
    <source>
        <strain evidence="2 3">FT55W</strain>
    </source>
</reference>
<evidence type="ECO:0000313" key="2">
    <source>
        <dbReference type="EMBL" id="MYM67033.1"/>
    </source>
</evidence>
<keyword evidence="1" id="KW-0732">Signal</keyword>
<dbReference type="Proteomes" id="UP000450012">
    <property type="component" value="Unassembled WGS sequence"/>
</dbReference>
<proteinExistence type="predicted"/>
<feature type="signal peptide" evidence="1">
    <location>
        <begin position="1"/>
        <end position="22"/>
    </location>
</feature>
<sequence>MTIALRAVLLLPVLLATLPAAAQWDVSGSVSVQSEYRYRGQTPGDSAVSPQLTLNADHASGWYAGGYAAAMRIGASEGYKLQAYAGYAQRMSSGLSWETGCNRITYTQSHNNDFHECYAGLNGERISGRLSYAPRYFGWAVRVLYAEANLFYPLTERINLTAHGGLLYNLDQGTWPGIPARSRYDVKLGVAIPFGNWTVQAAREYSPDDGIRYYGYPVRPAKAWSAGLSYAF</sequence>
<dbReference type="RefSeq" id="WP_161013610.1">
    <property type="nucleotide sequence ID" value="NZ_WWCK01000003.1"/>
</dbReference>
<evidence type="ECO:0000313" key="3">
    <source>
        <dbReference type="Proteomes" id="UP000450012"/>
    </source>
</evidence>
<organism evidence="2 3">
    <name type="scientific">Duganella rivi</name>
    <dbReference type="NCBI Taxonomy" id="2666083"/>
    <lineage>
        <taxon>Bacteria</taxon>
        <taxon>Pseudomonadati</taxon>
        <taxon>Pseudomonadota</taxon>
        <taxon>Betaproteobacteria</taxon>
        <taxon>Burkholderiales</taxon>
        <taxon>Oxalobacteraceae</taxon>
        <taxon>Telluria group</taxon>
        <taxon>Duganella</taxon>
    </lineage>
</organism>
<protein>
    <recommendedName>
        <fullName evidence="4">Outer membrane protein beta-barrel domain-containing protein</fullName>
    </recommendedName>
</protein>
<dbReference type="AlphaFoldDB" id="A0A7X4GP17"/>
<accession>A0A7X4GP17</accession>
<name>A0A7X4GP17_9BURK</name>
<evidence type="ECO:0000256" key="1">
    <source>
        <dbReference type="SAM" id="SignalP"/>
    </source>
</evidence>
<keyword evidence="3" id="KW-1185">Reference proteome</keyword>
<dbReference type="Pfam" id="PF09694">
    <property type="entry name" value="Gcw_chp"/>
    <property type="match status" value="1"/>
</dbReference>